<organism evidence="5 6">
    <name type="scientific">Mycolicibacterium doricum</name>
    <dbReference type="NCBI Taxonomy" id="126673"/>
    <lineage>
        <taxon>Bacteria</taxon>
        <taxon>Bacillati</taxon>
        <taxon>Actinomycetota</taxon>
        <taxon>Actinomycetes</taxon>
        <taxon>Mycobacteriales</taxon>
        <taxon>Mycobacteriaceae</taxon>
        <taxon>Mycolicibacterium</taxon>
    </lineage>
</organism>
<feature type="binding site" evidence="4">
    <location>
        <position position="90"/>
    </location>
    <ligand>
        <name>Zn(2+)</name>
        <dbReference type="ChEBI" id="CHEBI:29105"/>
    </ligand>
</feature>
<dbReference type="PANTHER" id="PTHR34535">
    <property type="entry name" value="HYDROGENASE MATURATION FACTOR HYPA"/>
    <property type="match status" value="1"/>
</dbReference>
<dbReference type="InterPro" id="IPR000688">
    <property type="entry name" value="HypA/HybF"/>
</dbReference>
<dbReference type="Proteomes" id="UP000467201">
    <property type="component" value="Chromosome"/>
</dbReference>
<evidence type="ECO:0000256" key="4">
    <source>
        <dbReference type="HAMAP-Rule" id="MF_00213"/>
    </source>
</evidence>
<accession>A0A7I7VTM2</accession>
<evidence type="ECO:0000313" key="6">
    <source>
        <dbReference type="Proteomes" id="UP000467201"/>
    </source>
</evidence>
<keyword evidence="2 4" id="KW-0479">Metal-binding</keyword>
<proteinExistence type="inferred from homology"/>
<keyword evidence="3 4" id="KW-0862">Zinc</keyword>
<feature type="binding site" evidence="4">
    <location>
        <position position="5"/>
    </location>
    <ligand>
        <name>Ni(2+)</name>
        <dbReference type="ChEBI" id="CHEBI:49786"/>
    </ligand>
</feature>
<dbReference type="EMBL" id="AP022605">
    <property type="protein sequence ID" value="BBZ06818.1"/>
    <property type="molecule type" value="Genomic_DNA"/>
</dbReference>
<comment type="similarity">
    <text evidence="4">Belongs to the HypA/HybF family.</text>
</comment>
<reference evidence="5 6" key="1">
    <citation type="journal article" date="2019" name="Emerg. Microbes Infect.">
        <title>Comprehensive subspecies identification of 175 nontuberculous mycobacteria species based on 7547 genomic profiles.</title>
        <authorList>
            <person name="Matsumoto Y."/>
            <person name="Kinjo T."/>
            <person name="Motooka D."/>
            <person name="Nabeya D."/>
            <person name="Jung N."/>
            <person name="Uechi K."/>
            <person name="Horii T."/>
            <person name="Iida T."/>
            <person name="Fujita J."/>
            <person name="Nakamura S."/>
        </authorList>
    </citation>
    <scope>NUCLEOTIDE SEQUENCE [LARGE SCALE GENOMIC DNA]</scope>
    <source>
        <strain evidence="5 6">JCM 12405</strain>
    </source>
</reference>
<dbReference type="GO" id="GO:0008270">
    <property type="term" value="F:zinc ion binding"/>
    <property type="evidence" value="ECO:0007669"/>
    <property type="project" value="UniProtKB-UniRule"/>
</dbReference>
<dbReference type="KEGG" id="mdr:MDOR_09870"/>
<feature type="binding site" evidence="4">
    <location>
        <position position="93"/>
    </location>
    <ligand>
        <name>Zn(2+)</name>
        <dbReference type="ChEBI" id="CHEBI:29105"/>
    </ligand>
</feature>
<dbReference type="Gene3D" id="3.30.2320.80">
    <property type="match status" value="1"/>
</dbReference>
<evidence type="ECO:0000256" key="1">
    <source>
        <dbReference type="ARBA" id="ARBA00022596"/>
    </source>
</evidence>
<evidence type="ECO:0000256" key="3">
    <source>
        <dbReference type="ARBA" id="ARBA00022833"/>
    </source>
</evidence>
<dbReference type="HAMAP" id="MF_00213">
    <property type="entry name" value="HypA_HybF"/>
    <property type="match status" value="1"/>
</dbReference>
<keyword evidence="1 4" id="KW-0533">Nickel</keyword>
<dbReference type="GO" id="GO:0051604">
    <property type="term" value="P:protein maturation"/>
    <property type="evidence" value="ECO:0007669"/>
    <property type="project" value="InterPro"/>
</dbReference>
<name>A0A7I7VTM2_9MYCO</name>
<dbReference type="GO" id="GO:0016151">
    <property type="term" value="F:nickel cation binding"/>
    <property type="evidence" value="ECO:0007669"/>
    <property type="project" value="UniProtKB-UniRule"/>
</dbReference>
<sequence>MERVHELSLCHAIANVVRPYVEGRRVDVVRVQVGALRQVVPESLEYCWSVVRTQEGMPDAELHLDWVPAEVHCRGCRRHSTIESRWSVRCPSCDTGEVDLICGDEFAVMSVDVSDVPDVGELD</sequence>
<evidence type="ECO:0000313" key="5">
    <source>
        <dbReference type="EMBL" id="BBZ06818.1"/>
    </source>
</evidence>
<dbReference type="PANTHER" id="PTHR34535:SF3">
    <property type="entry name" value="HYDROGENASE MATURATION FACTOR HYPA"/>
    <property type="match status" value="1"/>
</dbReference>
<protein>
    <recommendedName>
        <fullName evidence="4">Hydrogenase maturation factor HypA</fullName>
    </recommendedName>
</protein>
<dbReference type="Pfam" id="PF01155">
    <property type="entry name" value="HypA"/>
    <property type="match status" value="1"/>
</dbReference>
<comment type="function">
    <text evidence="4">Involved in the maturation of [NiFe] hydrogenases. Required for nickel insertion into the metal center of the hydrogenase.</text>
</comment>
<feature type="binding site" evidence="4">
    <location>
        <position position="73"/>
    </location>
    <ligand>
        <name>Zn(2+)</name>
        <dbReference type="ChEBI" id="CHEBI:29105"/>
    </ligand>
</feature>
<dbReference type="AlphaFoldDB" id="A0A7I7VTM2"/>
<feature type="binding site" evidence="4">
    <location>
        <position position="76"/>
    </location>
    <ligand>
        <name>Zn(2+)</name>
        <dbReference type="ChEBI" id="CHEBI:29105"/>
    </ligand>
</feature>
<gene>
    <name evidence="5" type="primary">hypA_1</name>
    <name evidence="4" type="synonym">hypA</name>
    <name evidence="5" type="ORF">MDOR_09870</name>
</gene>
<evidence type="ECO:0000256" key="2">
    <source>
        <dbReference type="ARBA" id="ARBA00022723"/>
    </source>
</evidence>
<dbReference type="PIRSF" id="PIRSF004761">
    <property type="entry name" value="Hydrgn_mat_HypA"/>
    <property type="match status" value="1"/>
</dbReference>